<dbReference type="EMBL" id="GDID01003785">
    <property type="protein sequence ID" value="JAP92821.1"/>
    <property type="molecule type" value="Transcribed_RNA"/>
</dbReference>
<dbReference type="AlphaFoldDB" id="A0A146KBH0"/>
<dbReference type="PANTHER" id="PTHR22642:SF2">
    <property type="entry name" value="PROTEIN LONG AFTER FAR-RED 3"/>
    <property type="match status" value="1"/>
</dbReference>
<dbReference type="GO" id="GO:0016787">
    <property type="term" value="F:hydrolase activity"/>
    <property type="evidence" value="ECO:0007669"/>
    <property type="project" value="UniProtKB-KW"/>
</dbReference>
<dbReference type="Gene3D" id="3.20.20.140">
    <property type="entry name" value="Metal-dependent hydrolases"/>
    <property type="match status" value="1"/>
</dbReference>
<reference evidence="2" key="1">
    <citation type="submission" date="2015-07" db="EMBL/GenBank/DDBJ databases">
        <title>Adaptation to a free-living lifestyle via gene acquisitions in the diplomonad Trepomonas sp. PC1.</title>
        <authorList>
            <person name="Xu F."/>
            <person name="Jerlstrom-Hultqvist J."/>
            <person name="Kolisko M."/>
            <person name="Simpson A.G.B."/>
            <person name="Roger A.J."/>
            <person name="Svard S.G."/>
            <person name="Andersson J.O."/>
        </authorList>
    </citation>
    <scope>NUCLEOTIDE SEQUENCE</scope>
    <source>
        <strain evidence="2">PC1</strain>
    </source>
</reference>
<dbReference type="PANTHER" id="PTHR22642">
    <property type="entry name" value="IMIDAZOLONEPROPIONASE"/>
    <property type="match status" value="1"/>
</dbReference>
<feature type="domain" description="Amidohydrolase 3" evidence="1">
    <location>
        <begin position="19"/>
        <end position="191"/>
    </location>
</feature>
<feature type="non-terminal residue" evidence="2">
    <location>
        <position position="1"/>
    </location>
</feature>
<dbReference type="Gene3D" id="3.10.310.70">
    <property type="match status" value="1"/>
</dbReference>
<accession>A0A146KBH0</accession>
<name>A0A146KBH0_9EUKA</name>
<evidence type="ECO:0000259" key="1">
    <source>
        <dbReference type="Pfam" id="PF07969"/>
    </source>
</evidence>
<organism evidence="2">
    <name type="scientific">Trepomonas sp. PC1</name>
    <dbReference type="NCBI Taxonomy" id="1076344"/>
    <lineage>
        <taxon>Eukaryota</taxon>
        <taxon>Metamonada</taxon>
        <taxon>Diplomonadida</taxon>
        <taxon>Hexamitidae</taxon>
        <taxon>Hexamitinae</taxon>
        <taxon>Trepomonas</taxon>
    </lineage>
</organism>
<sequence>TCSSIQQIVSCVQNFIRDKQKSKNDLIVGINWSQENFDSRQISDADLHMLDQIEQPIFLQRCCYHAALINRYTPLKFEVSKYLISETELDIVHKPSLSAAEVEQVILNAVDQLNRLGVTSIQSDDLEQYKDIYSVLTNLERQGRLNINVQMQLRIQEHQISEFKALQNQSKQVSIGPVKLFADESLGAQTA</sequence>
<dbReference type="InterPro" id="IPR013108">
    <property type="entry name" value="Amidohydro_3"/>
</dbReference>
<proteinExistence type="predicted"/>
<evidence type="ECO:0000313" key="2">
    <source>
        <dbReference type="EMBL" id="JAP92821.1"/>
    </source>
</evidence>
<protein>
    <submittedName>
        <fullName evidence="2">Amidohydrolase family protein</fullName>
    </submittedName>
</protein>
<feature type="non-terminal residue" evidence="2">
    <location>
        <position position="191"/>
    </location>
</feature>
<dbReference type="Pfam" id="PF07969">
    <property type="entry name" value="Amidohydro_3"/>
    <property type="match status" value="1"/>
</dbReference>
<keyword evidence="2" id="KW-0378">Hydrolase</keyword>
<gene>
    <name evidence="2" type="ORF">TPC1_15111</name>
</gene>